<keyword evidence="3" id="KW-1185">Reference proteome</keyword>
<feature type="domain" description="Transposase Helix-turn-helix" evidence="1">
    <location>
        <begin position="18"/>
        <end position="67"/>
    </location>
</feature>
<sequence>MTVLRRQGADAVRKGRPWSLPLEDRALLVAAYWRTNLTMRQLARLFGVSKSAADRIIDHLGPMLALQPCKRFAKDTVLIVDATLVPTRDHTIAERSKNYRYSTNHQVVIDAGTRLVVVVGRPLAGNRNPDRSAGLTAANRACGACAAVRRCPGRTRGLSTGQLAPAAPPAAVSAVARWDSQAAGV</sequence>
<reference evidence="2" key="1">
    <citation type="submission" date="2021-05" db="EMBL/GenBank/DDBJ databases">
        <authorList>
            <person name="Arsene-Ploetze F."/>
        </authorList>
    </citation>
    <scope>NUCLEOTIDE SEQUENCE</scope>
    <source>
        <strain evidence="2">DSM 42138</strain>
    </source>
</reference>
<evidence type="ECO:0000259" key="1">
    <source>
        <dbReference type="Pfam" id="PF13613"/>
    </source>
</evidence>
<dbReference type="Proteomes" id="UP001152519">
    <property type="component" value="Unassembled WGS sequence"/>
</dbReference>
<evidence type="ECO:0000313" key="2">
    <source>
        <dbReference type="EMBL" id="CAG6392202.1"/>
    </source>
</evidence>
<comment type="caution">
    <text evidence="2">The sequence shown here is derived from an EMBL/GenBank/DDBJ whole genome shotgun (WGS) entry which is preliminary data.</text>
</comment>
<dbReference type="InterPro" id="IPR027805">
    <property type="entry name" value="Transposase_HTH_dom"/>
</dbReference>
<name>A0A9W4GPF5_9ACTN</name>
<dbReference type="EMBL" id="CAJSLV010000043">
    <property type="protein sequence ID" value="CAG6392202.1"/>
    <property type="molecule type" value="Genomic_DNA"/>
</dbReference>
<gene>
    <name evidence="2" type="ORF">SCOCK_150174</name>
</gene>
<dbReference type="Pfam" id="PF13613">
    <property type="entry name" value="HTH_Tnp_4"/>
    <property type="match status" value="1"/>
</dbReference>
<evidence type="ECO:0000313" key="3">
    <source>
        <dbReference type="Proteomes" id="UP001152519"/>
    </source>
</evidence>
<proteinExistence type="predicted"/>
<dbReference type="AlphaFoldDB" id="A0A9W4GPF5"/>
<accession>A0A9W4GPF5</accession>
<protein>
    <recommendedName>
        <fullName evidence="1">Transposase Helix-turn-helix domain-containing protein</fullName>
    </recommendedName>
</protein>
<organism evidence="2 3">
    <name type="scientific">Actinacidiphila cocklensis</name>
    <dbReference type="NCBI Taxonomy" id="887465"/>
    <lineage>
        <taxon>Bacteria</taxon>
        <taxon>Bacillati</taxon>
        <taxon>Actinomycetota</taxon>
        <taxon>Actinomycetes</taxon>
        <taxon>Kitasatosporales</taxon>
        <taxon>Streptomycetaceae</taxon>
        <taxon>Actinacidiphila</taxon>
    </lineage>
</organism>